<evidence type="ECO:0000256" key="7">
    <source>
        <dbReference type="ARBA" id="ARBA00023288"/>
    </source>
</evidence>
<name>A0ABQ1ECW5_9CLOT</name>
<dbReference type="Pfam" id="PF05504">
    <property type="entry name" value="Spore_GerAC"/>
    <property type="match status" value="1"/>
</dbReference>
<sequence length="395" mass="43826">MNKIKKHFKGFNIILLMLSVFVSVFCLTGCSDKNEIEDIGLVVALGVDLNENNEVVASVQILKSGKKSEGANETSKTEVYVGSGDTISDALYKLSKKASKLIKFSNEKCIIVGEKFAREGIEPVIDLSLRFADMRSTDPILVTKGEASDLIKFKSDEIPISAFEIDALIRRQENLCYTSKATNRDFINNMRGESGISTCGVIGIGKSEDDEKNTLILSGSAVFKKDKLIGYMDAKETRGMQWIKGKVKAGGIVARNANGSKIGFHILRSASKYTPSIIDKTAKIKVDIKNQTIIDEIYEATTENMDFNRDPRIITALSKNVNFAIEEEINSAIDVAQRVLHADIFDFGGILYREKPNEWKVIRDKWNEIFPKISIEVNVSSQIRQTGGMSKSINN</sequence>
<dbReference type="Gene3D" id="6.20.190.10">
    <property type="entry name" value="Nutrient germinant receptor protein C, domain 1"/>
    <property type="match status" value="1"/>
</dbReference>
<evidence type="ECO:0000313" key="10">
    <source>
        <dbReference type="EMBL" id="GFZ32591.1"/>
    </source>
</evidence>
<dbReference type="RefSeq" id="WP_206870871.1">
    <property type="nucleotide sequence ID" value="NZ_BMBA01000003.1"/>
</dbReference>
<dbReference type="InterPro" id="IPR038501">
    <property type="entry name" value="Spore_GerAC_C_sf"/>
</dbReference>
<reference evidence="10 11" key="1">
    <citation type="journal article" date="2021" name="Int. J. Syst. Evol. Microbiol.">
        <title>Clostridium zeae sp. nov., isolated from corn silage.</title>
        <authorList>
            <person name="Kobayashi H."/>
            <person name="Tanizawa Y."/>
            <person name="Yagura M."/>
            <person name="Sakamoto M."/>
            <person name="Ohkuma M."/>
            <person name="Tohno M."/>
        </authorList>
    </citation>
    <scope>NUCLEOTIDE SEQUENCE [LARGE SCALE GENOMIC DNA]</scope>
    <source>
        <strain evidence="10 11">CSC2</strain>
    </source>
</reference>
<dbReference type="InterPro" id="IPR057336">
    <property type="entry name" value="GerAC_N"/>
</dbReference>
<keyword evidence="7" id="KW-0449">Lipoprotein</keyword>
<keyword evidence="11" id="KW-1185">Reference proteome</keyword>
<dbReference type="EMBL" id="BMBA01000003">
    <property type="protein sequence ID" value="GFZ32591.1"/>
    <property type="molecule type" value="Genomic_DNA"/>
</dbReference>
<dbReference type="InterPro" id="IPR046953">
    <property type="entry name" value="Spore_GerAC-like_C"/>
</dbReference>
<evidence type="ECO:0000256" key="5">
    <source>
        <dbReference type="ARBA" id="ARBA00023136"/>
    </source>
</evidence>
<gene>
    <name evidence="10" type="primary">gerKC_2</name>
    <name evidence="10" type="ORF">CSC2_31170</name>
</gene>
<evidence type="ECO:0000256" key="3">
    <source>
        <dbReference type="ARBA" id="ARBA00022544"/>
    </source>
</evidence>
<comment type="similarity">
    <text evidence="2">Belongs to the GerABKC lipoprotein family.</text>
</comment>
<proteinExistence type="inferred from homology"/>
<evidence type="ECO:0000256" key="4">
    <source>
        <dbReference type="ARBA" id="ARBA00022729"/>
    </source>
</evidence>
<keyword evidence="4" id="KW-0732">Signal</keyword>
<feature type="domain" description="Spore germination GerAC-like C-terminal" evidence="8">
    <location>
        <begin position="218"/>
        <end position="387"/>
    </location>
</feature>
<evidence type="ECO:0000259" key="8">
    <source>
        <dbReference type="Pfam" id="PF05504"/>
    </source>
</evidence>
<dbReference type="Gene3D" id="3.30.300.210">
    <property type="entry name" value="Nutrient germinant receptor protein C, domain 3"/>
    <property type="match status" value="1"/>
</dbReference>
<evidence type="ECO:0000259" key="9">
    <source>
        <dbReference type="Pfam" id="PF25198"/>
    </source>
</evidence>
<dbReference type="Pfam" id="PF25198">
    <property type="entry name" value="Spore_GerAC_N"/>
    <property type="match status" value="1"/>
</dbReference>
<protein>
    <submittedName>
        <fullName evidence="10">Germination protein GerKC</fullName>
    </submittedName>
</protein>
<keyword evidence="3" id="KW-0309">Germination</keyword>
<accession>A0ABQ1ECW5</accession>
<dbReference type="PANTHER" id="PTHR35789:SF1">
    <property type="entry name" value="SPORE GERMINATION PROTEIN B3"/>
    <property type="match status" value="1"/>
</dbReference>
<feature type="domain" description="Spore germination protein N-terminal" evidence="9">
    <location>
        <begin position="32"/>
        <end position="195"/>
    </location>
</feature>
<dbReference type="PANTHER" id="PTHR35789">
    <property type="entry name" value="SPORE GERMINATION PROTEIN B3"/>
    <property type="match status" value="1"/>
</dbReference>
<evidence type="ECO:0000256" key="1">
    <source>
        <dbReference type="ARBA" id="ARBA00004635"/>
    </source>
</evidence>
<dbReference type="NCBIfam" id="TIGR02887">
    <property type="entry name" value="spore_ger_x_C"/>
    <property type="match status" value="1"/>
</dbReference>
<evidence type="ECO:0000313" key="11">
    <source>
        <dbReference type="Proteomes" id="UP000663802"/>
    </source>
</evidence>
<evidence type="ECO:0000256" key="2">
    <source>
        <dbReference type="ARBA" id="ARBA00007886"/>
    </source>
</evidence>
<dbReference type="Proteomes" id="UP000663802">
    <property type="component" value="Unassembled WGS sequence"/>
</dbReference>
<comment type="caution">
    <text evidence="10">The sequence shown here is derived from an EMBL/GenBank/DDBJ whole genome shotgun (WGS) entry which is preliminary data.</text>
</comment>
<keyword evidence="5" id="KW-0472">Membrane</keyword>
<dbReference type="InterPro" id="IPR008844">
    <property type="entry name" value="Spore_GerAC-like"/>
</dbReference>
<keyword evidence="6" id="KW-0564">Palmitate</keyword>
<evidence type="ECO:0000256" key="6">
    <source>
        <dbReference type="ARBA" id="ARBA00023139"/>
    </source>
</evidence>
<organism evidence="10 11">
    <name type="scientific">Clostridium zeae</name>
    <dbReference type="NCBI Taxonomy" id="2759022"/>
    <lineage>
        <taxon>Bacteria</taxon>
        <taxon>Bacillati</taxon>
        <taxon>Bacillota</taxon>
        <taxon>Clostridia</taxon>
        <taxon>Eubacteriales</taxon>
        <taxon>Clostridiaceae</taxon>
        <taxon>Clostridium</taxon>
    </lineage>
</organism>
<comment type="subcellular location">
    <subcellularLocation>
        <location evidence="1">Membrane</location>
        <topology evidence="1">Lipid-anchor</topology>
    </subcellularLocation>
</comment>